<dbReference type="Pfam" id="PF22636">
    <property type="entry name" value="FlK"/>
    <property type="match status" value="1"/>
</dbReference>
<feature type="active site" evidence="1">
    <location>
        <position position="36"/>
    </location>
</feature>
<dbReference type="PIRSF" id="PIRSF014972">
    <property type="entry name" value="FlK"/>
    <property type="match status" value="1"/>
</dbReference>
<feature type="binding site" evidence="2">
    <location>
        <position position="63"/>
    </location>
    <ligand>
        <name>CoA</name>
        <dbReference type="ChEBI" id="CHEBI:57287"/>
    </ligand>
</feature>
<organism evidence="4 5">
    <name type="scientific">Ramlibacter ginsenosidimutans</name>
    <dbReference type="NCBI Taxonomy" id="502333"/>
    <lineage>
        <taxon>Bacteria</taxon>
        <taxon>Pseudomonadati</taxon>
        <taxon>Pseudomonadota</taxon>
        <taxon>Betaproteobacteria</taxon>
        <taxon>Burkholderiales</taxon>
        <taxon>Comamonadaceae</taxon>
        <taxon>Ramlibacter</taxon>
    </lineage>
</organism>
<evidence type="ECO:0000256" key="1">
    <source>
        <dbReference type="PIRSR" id="PIRSR014972-1"/>
    </source>
</evidence>
<dbReference type="Proteomes" id="UP000630528">
    <property type="component" value="Unassembled WGS sequence"/>
</dbReference>
<reference evidence="4" key="1">
    <citation type="journal article" date="2012" name="J. Microbiol. Biotechnol.">
        <title>Ramlibacter ginsenosidimutans sp. nov., with ginsenoside-converting activity.</title>
        <authorList>
            <person name="Wang L."/>
            <person name="An D.S."/>
            <person name="Kim S.G."/>
            <person name="Jin F.X."/>
            <person name="Kim S.C."/>
            <person name="Lee S.T."/>
            <person name="Im W.T."/>
        </authorList>
    </citation>
    <scope>NUCLEOTIDE SEQUENCE</scope>
    <source>
        <strain evidence="4">KACC 17527</strain>
    </source>
</reference>
<keyword evidence="5" id="KW-1185">Reference proteome</keyword>
<feature type="active site" evidence="1">
    <location>
        <position position="70"/>
    </location>
</feature>
<feature type="domain" description="Fluoroacetyl-CoA-specific thioesterase-like" evidence="3">
    <location>
        <begin position="16"/>
        <end position="118"/>
    </location>
</feature>
<dbReference type="Gene3D" id="3.10.129.10">
    <property type="entry name" value="Hotdog Thioesterase"/>
    <property type="match status" value="1"/>
</dbReference>
<evidence type="ECO:0000313" key="5">
    <source>
        <dbReference type="Proteomes" id="UP000630528"/>
    </source>
</evidence>
<gene>
    <name evidence="4" type="ORF">JJB11_04515</name>
</gene>
<accession>A0A934TPZ8</accession>
<dbReference type="AlphaFoldDB" id="A0A934TPZ8"/>
<dbReference type="SUPFAM" id="SSF54637">
    <property type="entry name" value="Thioesterase/thiol ester dehydrase-isomerase"/>
    <property type="match status" value="1"/>
</dbReference>
<dbReference type="PANTHER" id="PTHR36934:SF1">
    <property type="entry name" value="THIOESTERASE DOMAIN-CONTAINING PROTEIN"/>
    <property type="match status" value="1"/>
</dbReference>
<dbReference type="InterPro" id="IPR054485">
    <property type="entry name" value="FlK-like_dom"/>
</dbReference>
<dbReference type="RefSeq" id="WP_201166688.1">
    <property type="nucleotide sequence ID" value="NZ_JAEPWM010000001.1"/>
</dbReference>
<protein>
    <submittedName>
        <fullName evidence="4">Thioesterase family protein</fullName>
    </submittedName>
</protein>
<sequence>MRPVPIGAQGSYSLLVAPEHLASQFKDPMLPPVLSTPVMIMAMENAALAALKPYLAPGETAVGSHVDVRHLAATPVGRRITAHAEVTGVEGRRITFTVRATDGDEEIGAGTHERALIDLQRFAAQLAQKVSGYAKP</sequence>
<reference evidence="4" key="2">
    <citation type="submission" date="2021-01" db="EMBL/GenBank/DDBJ databases">
        <authorList>
            <person name="Kang M."/>
        </authorList>
    </citation>
    <scope>NUCLEOTIDE SEQUENCE</scope>
    <source>
        <strain evidence="4">KACC 17527</strain>
    </source>
</reference>
<dbReference type="EMBL" id="JAEPWM010000001">
    <property type="protein sequence ID" value="MBK6005348.1"/>
    <property type="molecule type" value="Genomic_DNA"/>
</dbReference>
<dbReference type="InterPro" id="IPR025540">
    <property type="entry name" value="FlK"/>
</dbReference>
<evidence type="ECO:0000313" key="4">
    <source>
        <dbReference type="EMBL" id="MBK6005348.1"/>
    </source>
</evidence>
<dbReference type="CDD" id="cd03440">
    <property type="entry name" value="hot_dog"/>
    <property type="match status" value="1"/>
</dbReference>
<feature type="binding site" evidence="2">
    <location>
        <position position="114"/>
    </location>
    <ligand>
        <name>substrate</name>
    </ligand>
</feature>
<dbReference type="PANTHER" id="PTHR36934">
    <property type="entry name" value="BLR0278 PROTEIN"/>
    <property type="match status" value="1"/>
</dbReference>
<proteinExistence type="predicted"/>
<dbReference type="InterPro" id="IPR029069">
    <property type="entry name" value="HotDog_dom_sf"/>
</dbReference>
<feature type="active site" evidence="1">
    <location>
        <position position="44"/>
    </location>
</feature>
<feature type="binding site" evidence="2">
    <location>
        <position position="63"/>
    </location>
    <ligand>
        <name>substrate</name>
    </ligand>
</feature>
<comment type="caution">
    <text evidence="4">The sequence shown here is derived from an EMBL/GenBank/DDBJ whole genome shotgun (WGS) entry which is preliminary data.</text>
</comment>
<evidence type="ECO:0000256" key="2">
    <source>
        <dbReference type="PIRSR" id="PIRSR014972-2"/>
    </source>
</evidence>
<evidence type="ECO:0000259" key="3">
    <source>
        <dbReference type="Pfam" id="PF22636"/>
    </source>
</evidence>
<name>A0A934TPZ8_9BURK</name>